<dbReference type="Proteomes" id="UP001472866">
    <property type="component" value="Chromosome 09"/>
</dbReference>
<name>A0AAX4PEY6_9CHLO</name>
<accession>A0AAX4PEY6</accession>
<keyword evidence="2" id="KW-1185">Reference proteome</keyword>
<dbReference type="AlphaFoldDB" id="A0AAX4PEY6"/>
<evidence type="ECO:0000313" key="2">
    <source>
        <dbReference type="Proteomes" id="UP001472866"/>
    </source>
</evidence>
<proteinExistence type="predicted"/>
<sequence>MAVCGVALASCALPDAASRRGLLQQGGGAYCKCKDGLDPAPACPNEFAKAFEKSGDIQAEGKRATWALECTGFNYSDGVTESVCTDECKLELEKVYGPQGHCACVNDLAMKEISKQSFTLLNMNPNDILNACFGACEFSLPKP</sequence>
<evidence type="ECO:0000313" key="1">
    <source>
        <dbReference type="EMBL" id="WZN64205.1"/>
    </source>
</evidence>
<dbReference type="EMBL" id="CP151509">
    <property type="protein sequence ID" value="WZN64205.1"/>
    <property type="molecule type" value="Genomic_DNA"/>
</dbReference>
<protein>
    <submittedName>
        <fullName evidence="1">Uncharacterized protein</fullName>
    </submittedName>
</protein>
<gene>
    <name evidence="1" type="ORF">HKI87_09g57590</name>
</gene>
<organism evidence="1 2">
    <name type="scientific">Chloropicon roscoffensis</name>
    <dbReference type="NCBI Taxonomy" id="1461544"/>
    <lineage>
        <taxon>Eukaryota</taxon>
        <taxon>Viridiplantae</taxon>
        <taxon>Chlorophyta</taxon>
        <taxon>Chloropicophyceae</taxon>
        <taxon>Chloropicales</taxon>
        <taxon>Chloropicaceae</taxon>
        <taxon>Chloropicon</taxon>
    </lineage>
</organism>
<reference evidence="1 2" key="1">
    <citation type="submission" date="2024-03" db="EMBL/GenBank/DDBJ databases">
        <title>Complete genome sequence of the green alga Chloropicon roscoffensis RCC1871.</title>
        <authorList>
            <person name="Lemieux C."/>
            <person name="Pombert J.-F."/>
            <person name="Otis C."/>
            <person name="Turmel M."/>
        </authorList>
    </citation>
    <scope>NUCLEOTIDE SEQUENCE [LARGE SCALE GENOMIC DNA]</scope>
    <source>
        <strain evidence="1 2">RCC1871</strain>
    </source>
</reference>